<evidence type="ECO:0000259" key="3">
    <source>
        <dbReference type="Pfam" id="PF02179"/>
    </source>
</evidence>
<accession>A0ABD3HVF6</accession>
<dbReference type="Pfam" id="PF02179">
    <property type="entry name" value="BAG"/>
    <property type="match status" value="1"/>
</dbReference>
<keyword evidence="1" id="KW-0143">Chaperone</keyword>
<dbReference type="Proteomes" id="UP001633002">
    <property type="component" value="Unassembled WGS sequence"/>
</dbReference>
<dbReference type="InterPro" id="IPR003103">
    <property type="entry name" value="BAG_domain"/>
</dbReference>
<dbReference type="Gene3D" id="1.20.58.120">
    <property type="entry name" value="BAG domain"/>
    <property type="match status" value="1"/>
</dbReference>
<comment type="caution">
    <text evidence="4">The sequence shown here is derived from an EMBL/GenBank/DDBJ whole genome shotgun (WGS) entry which is preliminary data.</text>
</comment>
<dbReference type="InterPro" id="IPR039773">
    <property type="entry name" value="BAG_chaperone_regulator"/>
</dbReference>
<dbReference type="AlphaFoldDB" id="A0ABD3HVF6"/>
<protein>
    <recommendedName>
        <fullName evidence="3">BAG domain-containing protein</fullName>
    </recommendedName>
</protein>
<evidence type="ECO:0000256" key="2">
    <source>
        <dbReference type="SAM" id="MobiDB-lite"/>
    </source>
</evidence>
<evidence type="ECO:0000313" key="5">
    <source>
        <dbReference type="Proteomes" id="UP001633002"/>
    </source>
</evidence>
<evidence type="ECO:0000256" key="1">
    <source>
        <dbReference type="ARBA" id="ARBA00023186"/>
    </source>
</evidence>
<dbReference type="InterPro" id="IPR036533">
    <property type="entry name" value="BAG_dom_sf"/>
</dbReference>
<feature type="domain" description="BAG" evidence="3">
    <location>
        <begin position="90"/>
        <end position="160"/>
    </location>
</feature>
<reference evidence="4 5" key="1">
    <citation type="submission" date="2024-09" db="EMBL/GenBank/DDBJ databases">
        <title>Chromosome-scale assembly of Riccia sorocarpa.</title>
        <authorList>
            <person name="Paukszto L."/>
        </authorList>
    </citation>
    <scope>NUCLEOTIDE SEQUENCE [LARGE SCALE GENOMIC DNA]</scope>
    <source>
        <strain evidence="4">LP-2024</strain>
        <tissue evidence="4">Aerial parts of the thallus</tissue>
    </source>
</reference>
<dbReference type="SUPFAM" id="SSF63491">
    <property type="entry name" value="BAG domain"/>
    <property type="match status" value="1"/>
</dbReference>
<name>A0ABD3HVF6_9MARC</name>
<feature type="region of interest" description="Disordered" evidence="2">
    <location>
        <begin position="22"/>
        <end position="43"/>
    </location>
</feature>
<sequence>MLVAAAALFVVGHFANKRAGRRLGRNDKAPSSDNNDVIQDDNRPMSLAELRARRIEAAEARLRRGSGTSSPAAAKPTPLGRILLLAREVDKLESETATLLSSVQGLEELDSTSDKELLRLLELLTQVQLKIDDIESDESVRPHRRTQTQRVQKLILELEAVCRKST</sequence>
<keyword evidence="5" id="KW-1185">Reference proteome</keyword>
<dbReference type="EMBL" id="JBJQOH010000003">
    <property type="protein sequence ID" value="KAL3694070.1"/>
    <property type="molecule type" value="Genomic_DNA"/>
</dbReference>
<organism evidence="4 5">
    <name type="scientific">Riccia sorocarpa</name>
    <dbReference type="NCBI Taxonomy" id="122646"/>
    <lineage>
        <taxon>Eukaryota</taxon>
        <taxon>Viridiplantae</taxon>
        <taxon>Streptophyta</taxon>
        <taxon>Embryophyta</taxon>
        <taxon>Marchantiophyta</taxon>
        <taxon>Marchantiopsida</taxon>
        <taxon>Marchantiidae</taxon>
        <taxon>Marchantiales</taxon>
        <taxon>Ricciaceae</taxon>
        <taxon>Riccia</taxon>
    </lineage>
</organism>
<evidence type="ECO:0000313" key="4">
    <source>
        <dbReference type="EMBL" id="KAL3694070.1"/>
    </source>
</evidence>
<proteinExistence type="predicted"/>
<gene>
    <name evidence="4" type="ORF">R1sor_007721</name>
</gene>
<dbReference type="PANTHER" id="PTHR12329">
    <property type="entry name" value="BCL2-ASSOCIATED ATHANOGENE"/>
    <property type="match status" value="1"/>
</dbReference>
<dbReference type="PANTHER" id="PTHR12329:SF16">
    <property type="entry name" value="BAG FAMILY MOLECULAR CHAPERONE REGULATOR 1"/>
    <property type="match status" value="1"/>
</dbReference>